<feature type="transmembrane region" description="Helical" evidence="2">
    <location>
        <begin position="174"/>
        <end position="200"/>
    </location>
</feature>
<reference evidence="4" key="2">
    <citation type="submission" date="2012-05" db="EMBL/GenBank/DDBJ databases">
        <title>Annotation of the Genome Sequence of Fusarium oxysporum HDV247.</title>
        <authorList>
            <consortium name="The Broad Institute Genomics Platform"/>
            <person name="Ma L.-J."/>
            <person name="Corby-Kistler H."/>
            <person name="Broz K."/>
            <person name="Gale L.R."/>
            <person name="Jonkers W."/>
            <person name="O'Donnell K."/>
            <person name="Ploetz R."/>
            <person name="Steinberg C."/>
            <person name="Schwartz D.C."/>
            <person name="VanEtten H."/>
            <person name="Zhou S."/>
            <person name="Young S.K."/>
            <person name="Zeng Q."/>
            <person name="Gargeya S."/>
            <person name="Fitzgerald M."/>
            <person name="Abouelleil A."/>
            <person name="Alvarado L."/>
            <person name="Chapman S.B."/>
            <person name="Gainer-Dewar J."/>
            <person name="Goldberg J."/>
            <person name="Griggs A."/>
            <person name="Gujja S."/>
            <person name="Hansen M."/>
            <person name="Howarth C."/>
            <person name="Imamovic A."/>
            <person name="Ireland A."/>
            <person name="Larimer J."/>
            <person name="McCowan C."/>
            <person name="Murphy C."/>
            <person name="Pearson M."/>
            <person name="Poon T.W."/>
            <person name="Priest M."/>
            <person name="Roberts A."/>
            <person name="Saif S."/>
            <person name="Shea T."/>
            <person name="Sykes S."/>
            <person name="Wortman J."/>
            <person name="Nusbaum C."/>
            <person name="Birren B."/>
        </authorList>
    </citation>
    <scope>NUCLEOTIDE SEQUENCE</scope>
    <source>
        <strain evidence="4">HDV247</strain>
    </source>
</reference>
<dbReference type="EMBL" id="JH651043">
    <property type="protein sequence ID" value="EXA30616.1"/>
    <property type="molecule type" value="Genomic_DNA"/>
</dbReference>
<feature type="compositionally biased region" description="Polar residues" evidence="1">
    <location>
        <begin position="309"/>
        <end position="323"/>
    </location>
</feature>
<proteinExistence type="predicted"/>
<evidence type="ECO:0000256" key="2">
    <source>
        <dbReference type="SAM" id="Phobius"/>
    </source>
</evidence>
<keyword evidence="2" id="KW-1133">Transmembrane helix</keyword>
<dbReference type="PANTHER" id="PTHR39614">
    <property type="entry name" value="INTEGRAL MEMBRANE PROTEIN"/>
    <property type="match status" value="1"/>
</dbReference>
<feature type="transmembrane region" description="Helical" evidence="2">
    <location>
        <begin position="132"/>
        <end position="154"/>
    </location>
</feature>
<organism evidence="4">
    <name type="scientific">Fusarium oxysporum f. sp. pisi HDV247</name>
    <dbReference type="NCBI Taxonomy" id="1080344"/>
    <lineage>
        <taxon>Eukaryota</taxon>
        <taxon>Fungi</taxon>
        <taxon>Dikarya</taxon>
        <taxon>Ascomycota</taxon>
        <taxon>Pezizomycotina</taxon>
        <taxon>Sordariomycetes</taxon>
        <taxon>Hypocreomycetidae</taxon>
        <taxon>Hypocreales</taxon>
        <taxon>Nectriaceae</taxon>
        <taxon>Fusarium</taxon>
        <taxon>Fusarium oxysporum species complex</taxon>
    </lineage>
</organism>
<dbReference type="OrthoDB" id="3918601at2759"/>
<dbReference type="InterPro" id="IPR012337">
    <property type="entry name" value="RNaseH-like_sf"/>
</dbReference>
<dbReference type="PANTHER" id="PTHR39614:SF2">
    <property type="entry name" value="INTEGRAL MEMBRANE PROTEIN"/>
    <property type="match status" value="1"/>
</dbReference>
<keyword evidence="2" id="KW-0812">Transmembrane</keyword>
<dbReference type="InterPro" id="IPR049326">
    <property type="entry name" value="Rhodopsin_dom_fungi"/>
</dbReference>
<dbReference type="HOGENOM" id="CLU_443461_0_0_1"/>
<feature type="domain" description="Rhodopsin" evidence="3">
    <location>
        <begin position="42"/>
        <end position="274"/>
    </location>
</feature>
<reference evidence="4" key="1">
    <citation type="submission" date="2011-10" db="EMBL/GenBank/DDBJ databases">
        <title>The Genome Sequence of Fusarium oxysporum HDV247.</title>
        <authorList>
            <consortium name="The Broad Institute Genome Sequencing Platform"/>
            <person name="Ma L.-J."/>
            <person name="Gale L.R."/>
            <person name="Schwartz D.C."/>
            <person name="Zhou S."/>
            <person name="Corby-Kistler H."/>
            <person name="Young S.K."/>
            <person name="Zeng Q."/>
            <person name="Gargeya S."/>
            <person name="Fitzgerald M."/>
            <person name="Haas B."/>
            <person name="Abouelleil A."/>
            <person name="Alvarado L."/>
            <person name="Arachchi H.M."/>
            <person name="Berlin A."/>
            <person name="Brown A."/>
            <person name="Chapman S.B."/>
            <person name="Chen Z."/>
            <person name="Dunbar C."/>
            <person name="Freedman E."/>
            <person name="Gearin G."/>
            <person name="Goldberg J."/>
            <person name="Griggs A."/>
            <person name="Gujja S."/>
            <person name="Heiman D."/>
            <person name="Howarth C."/>
            <person name="Larson L."/>
            <person name="Lui A."/>
            <person name="MacDonald P.J.P."/>
            <person name="Montmayeur A."/>
            <person name="Murphy C."/>
            <person name="Neiman D."/>
            <person name="Pearson M."/>
            <person name="Priest M."/>
            <person name="Roberts A."/>
            <person name="Saif S."/>
            <person name="Shea T."/>
            <person name="Shenoy N."/>
            <person name="Sisk P."/>
            <person name="Stolte C."/>
            <person name="Sykes S."/>
            <person name="Wortman J."/>
            <person name="Nusbaum C."/>
            <person name="Birren B."/>
        </authorList>
    </citation>
    <scope>NUCLEOTIDE SEQUENCE [LARGE SCALE GENOMIC DNA]</scope>
    <source>
        <strain evidence="4">HDV247</strain>
    </source>
</reference>
<dbReference type="Proteomes" id="UP000030751">
    <property type="component" value="Unassembled WGS sequence"/>
</dbReference>
<feature type="region of interest" description="Disordered" evidence="1">
    <location>
        <begin position="309"/>
        <end position="362"/>
    </location>
</feature>
<evidence type="ECO:0000313" key="4">
    <source>
        <dbReference type="EMBL" id="EXA30616.1"/>
    </source>
</evidence>
<evidence type="ECO:0000259" key="3">
    <source>
        <dbReference type="Pfam" id="PF20684"/>
    </source>
</evidence>
<sequence length="616" mass="68239">MDPGTDGSNRFSPVTFNDHAGQLWIVTILSLIYSGLVAFARAYIKYKMFGFDDILFALATILHLAQSIAIFVGLGSGLAKHNSTTTPEQWATSSKSTVAAAILTLLSLSLAKCSVLALVLRIIGSKPGKSKPFCIGLMVFTLAWGIGSSVAWLANCRADALLTVNNVKQCPSQTTRWAVITAIDIVTEIITWGLVVQLSWSVHTSFARKCQIVMAFSFRLPLIAVAAVHLAYSGTYPTASEPQFAVTNTLLCQQVMVAWSLISATVPNLKNFLKSFSIGMGFPVAFDLTMSGNTDAYALQSIGKSRSANHSAAATGVRSTTHSAVRGRPHNWRPDQVSNQTTAAHDRDNLSEEGRSSRAGSQEMIINKEVAWNVTKKDKIQSFMSDHGEAIGDNRLLVGDWELLGKVHTFLQPFASATLYAEGDDSSISRSLMLMDMLLLHYEEQQKIYQSDEHSDERMVRAIDMGWFILSKYYRLTDEVPVYAAALLLDPRKRIAYIKQNWPKEFNYEQPSDHPTTPTLIPPPLAKKPSQLAILSKKLEVRTINASVRDDFTSFINVDVIDIPPDCTPLEWWCQPQQRKQYPKLSRMAILHSFYPSRVIGAGEDISWGKKNMFMG</sequence>
<feature type="transmembrane region" description="Helical" evidence="2">
    <location>
        <begin position="55"/>
        <end position="78"/>
    </location>
</feature>
<feature type="compositionally biased region" description="Basic and acidic residues" evidence="1">
    <location>
        <begin position="344"/>
        <end position="356"/>
    </location>
</feature>
<feature type="transmembrane region" description="Helical" evidence="2">
    <location>
        <begin position="212"/>
        <end position="232"/>
    </location>
</feature>
<feature type="transmembrane region" description="Helical" evidence="2">
    <location>
        <begin position="98"/>
        <end position="120"/>
    </location>
</feature>
<protein>
    <recommendedName>
        <fullName evidence="3">Rhodopsin domain-containing protein</fullName>
    </recommendedName>
</protein>
<dbReference type="SUPFAM" id="SSF53098">
    <property type="entry name" value="Ribonuclease H-like"/>
    <property type="match status" value="1"/>
</dbReference>
<keyword evidence="2" id="KW-0472">Membrane</keyword>
<name>W9NIP8_FUSOX</name>
<accession>W9NIP8</accession>
<feature type="transmembrane region" description="Helical" evidence="2">
    <location>
        <begin position="20"/>
        <end position="43"/>
    </location>
</feature>
<evidence type="ECO:0000256" key="1">
    <source>
        <dbReference type="SAM" id="MobiDB-lite"/>
    </source>
</evidence>
<dbReference type="AlphaFoldDB" id="W9NIP8"/>
<dbReference type="Pfam" id="PF20684">
    <property type="entry name" value="Fung_rhodopsin"/>
    <property type="match status" value="1"/>
</dbReference>
<gene>
    <name evidence="4" type="ORF">FOVG_18036</name>
</gene>